<dbReference type="Gene3D" id="3.40.50.720">
    <property type="entry name" value="NAD(P)-binding Rossmann-like Domain"/>
    <property type="match status" value="1"/>
</dbReference>
<name>A0A2R6RVP7_9APHY</name>
<keyword evidence="3" id="KW-1185">Reference proteome</keyword>
<dbReference type="Pfam" id="PF05368">
    <property type="entry name" value="NmrA"/>
    <property type="match status" value="1"/>
</dbReference>
<dbReference type="EMBL" id="MLYV02000156">
    <property type="protein sequence ID" value="PSS34099.1"/>
    <property type="molecule type" value="Genomic_DNA"/>
</dbReference>
<dbReference type="InterPro" id="IPR036291">
    <property type="entry name" value="NAD(P)-bd_dom_sf"/>
</dbReference>
<gene>
    <name evidence="2" type="ORF">PHLCEN_2v1851</name>
</gene>
<sequence>MTVLITGAAGRTSRYVVRALLKNEPQMDLRLLVRSEAAAEKVQAEFPQLPHSAFAIGDYLESSTLPAAFQGVDVVFHNGPAFHSQETAMGIAAIDAAREAGVKHFVFCSVLFPLLHKLLNHEVKLRYFRIEEYLIESGLNYTILENINLQNVITKSVLPCGYSPKVLQGFLDLQDLADIARLVIVAPLSHNRARYELVGENCSLEDVAKTITRRTHLVKNVVCQQIPRDQVVAMDVTPVNVQGVYAQDALDRMLYYYNKRGIPGNDNTVRWLLGREPTTWKALVDRELGK</sequence>
<dbReference type="Proteomes" id="UP000186601">
    <property type="component" value="Unassembled WGS sequence"/>
</dbReference>
<feature type="domain" description="NmrA-like" evidence="1">
    <location>
        <begin position="2"/>
        <end position="242"/>
    </location>
</feature>
<dbReference type="PANTHER" id="PTHR47129:SF1">
    <property type="entry name" value="NMRA-LIKE DOMAIN-CONTAINING PROTEIN"/>
    <property type="match status" value="1"/>
</dbReference>
<dbReference type="Gene3D" id="3.90.25.10">
    <property type="entry name" value="UDP-galactose 4-epimerase, domain 1"/>
    <property type="match status" value="1"/>
</dbReference>
<protein>
    <recommendedName>
        <fullName evidence="1">NmrA-like domain-containing protein</fullName>
    </recommendedName>
</protein>
<dbReference type="AlphaFoldDB" id="A0A2R6RVP7"/>
<dbReference type="PANTHER" id="PTHR47129">
    <property type="entry name" value="QUINONE OXIDOREDUCTASE 2"/>
    <property type="match status" value="1"/>
</dbReference>
<dbReference type="InterPro" id="IPR008030">
    <property type="entry name" value="NmrA-like"/>
</dbReference>
<organism evidence="2 3">
    <name type="scientific">Hermanssonia centrifuga</name>
    <dbReference type="NCBI Taxonomy" id="98765"/>
    <lineage>
        <taxon>Eukaryota</taxon>
        <taxon>Fungi</taxon>
        <taxon>Dikarya</taxon>
        <taxon>Basidiomycota</taxon>
        <taxon>Agaricomycotina</taxon>
        <taxon>Agaricomycetes</taxon>
        <taxon>Polyporales</taxon>
        <taxon>Meruliaceae</taxon>
        <taxon>Hermanssonia</taxon>
    </lineage>
</organism>
<proteinExistence type="predicted"/>
<dbReference type="STRING" id="98765.A0A2R6RVP7"/>
<comment type="caution">
    <text evidence="2">The sequence shown here is derived from an EMBL/GenBank/DDBJ whole genome shotgun (WGS) entry which is preliminary data.</text>
</comment>
<evidence type="ECO:0000259" key="1">
    <source>
        <dbReference type="Pfam" id="PF05368"/>
    </source>
</evidence>
<reference evidence="2 3" key="1">
    <citation type="submission" date="2018-02" db="EMBL/GenBank/DDBJ databases">
        <title>Genome sequence of the basidiomycete white-rot fungus Phlebia centrifuga.</title>
        <authorList>
            <person name="Granchi Z."/>
            <person name="Peng M."/>
            <person name="de Vries R.P."/>
            <person name="Hilden K."/>
            <person name="Makela M.R."/>
            <person name="Grigoriev I."/>
            <person name="Riley R."/>
        </authorList>
    </citation>
    <scope>NUCLEOTIDE SEQUENCE [LARGE SCALE GENOMIC DNA]</scope>
    <source>
        <strain evidence="2 3">FBCC195</strain>
    </source>
</reference>
<evidence type="ECO:0000313" key="2">
    <source>
        <dbReference type="EMBL" id="PSS34099.1"/>
    </source>
</evidence>
<dbReference type="InterPro" id="IPR052718">
    <property type="entry name" value="NmrA-type_oxidoreductase"/>
</dbReference>
<evidence type="ECO:0000313" key="3">
    <source>
        <dbReference type="Proteomes" id="UP000186601"/>
    </source>
</evidence>
<accession>A0A2R6RVP7</accession>
<dbReference type="SUPFAM" id="SSF51735">
    <property type="entry name" value="NAD(P)-binding Rossmann-fold domains"/>
    <property type="match status" value="1"/>
</dbReference>
<dbReference type="OrthoDB" id="419598at2759"/>